<dbReference type="Gene3D" id="2.70.70.10">
    <property type="entry name" value="Glucose Permease (Domain IIA)"/>
    <property type="match status" value="1"/>
</dbReference>
<dbReference type="InterPro" id="IPR050570">
    <property type="entry name" value="Cell_wall_metabolism_enzyme"/>
</dbReference>
<dbReference type="SUPFAM" id="SSF51261">
    <property type="entry name" value="Duplicated hybrid motif"/>
    <property type="match status" value="1"/>
</dbReference>
<feature type="domain" description="M23ase beta-sheet core" evidence="2">
    <location>
        <begin position="4"/>
        <end position="86"/>
    </location>
</feature>
<dbReference type="PANTHER" id="PTHR21666:SF289">
    <property type="entry name" value="L-ALA--D-GLU ENDOPEPTIDASE"/>
    <property type="match status" value="1"/>
</dbReference>
<organism evidence="3">
    <name type="scientific">marine sediment metagenome</name>
    <dbReference type="NCBI Taxonomy" id="412755"/>
    <lineage>
        <taxon>unclassified sequences</taxon>
        <taxon>metagenomes</taxon>
        <taxon>ecological metagenomes</taxon>
    </lineage>
</organism>
<reference evidence="3" key="1">
    <citation type="journal article" date="2014" name="Front. Microbiol.">
        <title>High frequency of phylogenetically diverse reductive dehalogenase-homologous genes in deep subseafloor sedimentary metagenomes.</title>
        <authorList>
            <person name="Kawai M."/>
            <person name="Futagami T."/>
            <person name="Toyoda A."/>
            <person name="Takaki Y."/>
            <person name="Nishi S."/>
            <person name="Hori S."/>
            <person name="Arai W."/>
            <person name="Tsubouchi T."/>
            <person name="Morono Y."/>
            <person name="Uchiyama I."/>
            <person name="Ito T."/>
            <person name="Fujiyama A."/>
            <person name="Inagaki F."/>
            <person name="Takami H."/>
        </authorList>
    </citation>
    <scope>NUCLEOTIDE SEQUENCE</scope>
    <source>
        <strain evidence="3">Expedition CK06-06</strain>
    </source>
</reference>
<protein>
    <recommendedName>
        <fullName evidence="2">M23ase beta-sheet core domain-containing protein</fullName>
    </recommendedName>
</protein>
<comment type="caution">
    <text evidence="3">The sequence shown here is derived from an EMBL/GenBank/DDBJ whole genome shotgun (WGS) entry which is preliminary data.</text>
</comment>
<dbReference type="PANTHER" id="PTHR21666">
    <property type="entry name" value="PEPTIDASE-RELATED"/>
    <property type="match status" value="1"/>
</dbReference>
<dbReference type="AlphaFoldDB" id="X1D730"/>
<dbReference type="EMBL" id="BART01029411">
    <property type="protein sequence ID" value="GAH00914.1"/>
    <property type="molecule type" value="Genomic_DNA"/>
</dbReference>
<gene>
    <name evidence="3" type="ORF">S01H4_51616</name>
</gene>
<evidence type="ECO:0000256" key="1">
    <source>
        <dbReference type="ARBA" id="ARBA00022729"/>
    </source>
</evidence>
<name>X1D730_9ZZZZ</name>
<dbReference type="GO" id="GO:0004222">
    <property type="term" value="F:metalloendopeptidase activity"/>
    <property type="evidence" value="ECO:0007669"/>
    <property type="project" value="TreeGrafter"/>
</dbReference>
<evidence type="ECO:0000313" key="3">
    <source>
        <dbReference type="EMBL" id="GAH00914.1"/>
    </source>
</evidence>
<proteinExistence type="predicted"/>
<dbReference type="Pfam" id="PF01551">
    <property type="entry name" value="Peptidase_M23"/>
    <property type="match status" value="1"/>
</dbReference>
<dbReference type="CDD" id="cd12797">
    <property type="entry name" value="M23_peptidase"/>
    <property type="match status" value="1"/>
</dbReference>
<accession>X1D730</accession>
<evidence type="ECO:0000259" key="2">
    <source>
        <dbReference type="Pfam" id="PF01551"/>
    </source>
</evidence>
<sequence>MASASVQAANTGRVVFAQELGIYGQTVVIDHGQGLYTMYGHLSSIDVAVDQPVTKGDKIGITGTTGLATGDHLHFGFLVHGIAVNPIEWWDSHWIKDNIYRKLSMVDNIIEK</sequence>
<dbReference type="InterPro" id="IPR011055">
    <property type="entry name" value="Dup_hybrid_motif"/>
</dbReference>
<dbReference type="InterPro" id="IPR016047">
    <property type="entry name" value="M23ase_b-sheet_dom"/>
</dbReference>
<keyword evidence="1" id="KW-0732">Signal</keyword>